<evidence type="ECO:0000313" key="7">
    <source>
        <dbReference type="EMBL" id="KAK1921791.1"/>
    </source>
</evidence>
<evidence type="ECO:0000256" key="3">
    <source>
        <dbReference type="ARBA" id="ARBA00023125"/>
    </source>
</evidence>
<evidence type="ECO:0000256" key="5">
    <source>
        <dbReference type="SAM" id="MobiDB-lite"/>
    </source>
</evidence>
<dbReference type="PROSITE" id="PS50048">
    <property type="entry name" value="ZN2_CY6_FUNGAL_2"/>
    <property type="match status" value="1"/>
</dbReference>
<keyword evidence="3" id="KW-0238">DNA-binding</keyword>
<dbReference type="SMART" id="SM00066">
    <property type="entry name" value="GAL4"/>
    <property type="match status" value="1"/>
</dbReference>
<evidence type="ECO:0000256" key="1">
    <source>
        <dbReference type="ARBA" id="ARBA00004123"/>
    </source>
</evidence>
<dbReference type="AlphaFoldDB" id="A0AAD9FN59"/>
<dbReference type="Pfam" id="PF00172">
    <property type="entry name" value="Zn_clus"/>
    <property type="match status" value="1"/>
</dbReference>
<accession>A0AAD9FN59</accession>
<sequence length="276" mass="30553">MHERSESPNRRQRISMACQYCRHRKIRCCGGSPCRNCSRSQRQCEYAPVPEEVNRATREKKAMAKAAKSTHFVSPIPPYSPYFGDSPVYNLPYASPQRPVHLGHRRSVSTPSFDAVPWIQPPAPVAQTPAFEPSQWLHSGWSNGSPVPAYPSVFEPPRPPFFAQQPSTPPESQSGSSEAESLNAWSSPNLHLRVPAMTPGDSRHSPMSPIYYSPHPTPPLYQPSLFASPMHPQVISPTLAPEIPPSSKELVGLGIGLPENTAVQAPIYDHYATPRY</sequence>
<comment type="caution">
    <text evidence="7">The sequence shown here is derived from an EMBL/GenBank/DDBJ whole genome shotgun (WGS) entry which is preliminary data.</text>
</comment>
<dbReference type="PROSITE" id="PS00463">
    <property type="entry name" value="ZN2_CY6_FUNGAL_1"/>
    <property type="match status" value="1"/>
</dbReference>
<gene>
    <name evidence="7" type="ORF">DB88DRAFT_474915</name>
</gene>
<evidence type="ECO:0000313" key="8">
    <source>
        <dbReference type="Proteomes" id="UP001182556"/>
    </source>
</evidence>
<dbReference type="PANTHER" id="PTHR46910:SF3">
    <property type="entry name" value="HALOTOLERANCE PROTEIN 9-RELATED"/>
    <property type="match status" value="1"/>
</dbReference>
<dbReference type="InterPro" id="IPR001138">
    <property type="entry name" value="Zn2Cys6_DnaBD"/>
</dbReference>
<comment type="subcellular location">
    <subcellularLocation>
        <location evidence="1">Nucleus</location>
    </subcellularLocation>
</comment>
<evidence type="ECO:0000256" key="4">
    <source>
        <dbReference type="ARBA" id="ARBA00023242"/>
    </source>
</evidence>
<dbReference type="GO" id="GO:0008270">
    <property type="term" value="F:zinc ion binding"/>
    <property type="evidence" value="ECO:0007669"/>
    <property type="project" value="InterPro"/>
</dbReference>
<keyword evidence="8" id="KW-1185">Reference proteome</keyword>
<dbReference type="Proteomes" id="UP001182556">
    <property type="component" value="Unassembled WGS sequence"/>
</dbReference>
<protein>
    <recommendedName>
        <fullName evidence="6">Zn(2)-C6 fungal-type domain-containing protein</fullName>
    </recommendedName>
</protein>
<dbReference type="InterPro" id="IPR036864">
    <property type="entry name" value="Zn2-C6_fun-type_DNA-bd_sf"/>
</dbReference>
<organism evidence="7 8">
    <name type="scientific">Papiliotrema laurentii</name>
    <name type="common">Cryptococcus laurentii</name>
    <dbReference type="NCBI Taxonomy" id="5418"/>
    <lineage>
        <taxon>Eukaryota</taxon>
        <taxon>Fungi</taxon>
        <taxon>Dikarya</taxon>
        <taxon>Basidiomycota</taxon>
        <taxon>Agaricomycotina</taxon>
        <taxon>Tremellomycetes</taxon>
        <taxon>Tremellales</taxon>
        <taxon>Rhynchogastremaceae</taxon>
        <taxon>Papiliotrema</taxon>
    </lineage>
</organism>
<dbReference type="InterPro" id="IPR050987">
    <property type="entry name" value="AtrR-like"/>
</dbReference>
<proteinExistence type="predicted"/>
<dbReference type="Gene3D" id="4.10.240.10">
    <property type="entry name" value="Zn(2)-C6 fungal-type DNA-binding domain"/>
    <property type="match status" value="1"/>
</dbReference>
<keyword evidence="4" id="KW-0539">Nucleus</keyword>
<reference evidence="7" key="1">
    <citation type="submission" date="2023-02" db="EMBL/GenBank/DDBJ databases">
        <title>Identification and recombinant expression of a fungal hydrolase from Papiliotrema laurentii that hydrolyzes apple cutin and clears colloidal polyester polyurethane.</title>
        <authorList>
            <consortium name="DOE Joint Genome Institute"/>
            <person name="Roman V.A."/>
            <person name="Bojanowski C."/>
            <person name="Crable B.R."/>
            <person name="Wagner D.N."/>
            <person name="Hung C.S."/>
            <person name="Nadeau L.J."/>
            <person name="Schratz L."/>
            <person name="Haridas S."/>
            <person name="Pangilinan J."/>
            <person name="Lipzen A."/>
            <person name="Na H."/>
            <person name="Yan M."/>
            <person name="Ng V."/>
            <person name="Grigoriev I.V."/>
            <person name="Spatafora J.W."/>
            <person name="Barlow D."/>
            <person name="Biffinger J."/>
            <person name="Kelley-Loughnane N."/>
            <person name="Varaljay V.A."/>
            <person name="Crookes-Goodson W.J."/>
        </authorList>
    </citation>
    <scope>NUCLEOTIDE SEQUENCE</scope>
    <source>
        <strain evidence="7">5307AH</strain>
    </source>
</reference>
<dbReference type="GO" id="GO:0005634">
    <property type="term" value="C:nucleus"/>
    <property type="evidence" value="ECO:0007669"/>
    <property type="project" value="UniProtKB-SubCell"/>
</dbReference>
<dbReference type="PANTHER" id="PTHR46910">
    <property type="entry name" value="TRANSCRIPTION FACTOR PDR1"/>
    <property type="match status" value="1"/>
</dbReference>
<feature type="domain" description="Zn(2)-C6 fungal-type" evidence="6">
    <location>
        <begin position="17"/>
        <end position="46"/>
    </location>
</feature>
<dbReference type="EMBL" id="JAODAN010000010">
    <property type="protein sequence ID" value="KAK1921791.1"/>
    <property type="molecule type" value="Genomic_DNA"/>
</dbReference>
<evidence type="ECO:0000259" key="6">
    <source>
        <dbReference type="PROSITE" id="PS50048"/>
    </source>
</evidence>
<keyword evidence="2" id="KW-0479">Metal-binding</keyword>
<evidence type="ECO:0000256" key="2">
    <source>
        <dbReference type="ARBA" id="ARBA00022723"/>
    </source>
</evidence>
<feature type="region of interest" description="Disordered" evidence="5">
    <location>
        <begin position="155"/>
        <end position="184"/>
    </location>
</feature>
<dbReference type="CDD" id="cd00067">
    <property type="entry name" value="GAL4"/>
    <property type="match status" value="1"/>
</dbReference>
<dbReference type="GO" id="GO:0003677">
    <property type="term" value="F:DNA binding"/>
    <property type="evidence" value="ECO:0007669"/>
    <property type="project" value="UniProtKB-KW"/>
</dbReference>
<dbReference type="SUPFAM" id="SSF57701">
    <property type="entry name" value="Zn2/Cys6 DNA-binding domain"/>
    <property type="match status" value="1"/>
</dbReference>
<name>A0AAD9FN59_PAPLA</name>
<feature type="compositionally biased region" description="Polar residues" evidence="5">
    <location>
        <begin position="164"/>
        <end position="184"/>
    </location>
</feature>
<dbReference type="GO" id="GO:0000981">
    <property type="term" value="F:DNA-binding transcription factor activity, RNA polymerase II-specific"/>
    <property type="evidence" value="ECO:0007669"/>
    <property type="project" value="InterPro"/>
</dbReference>